<sequence>MHHHHKIMMSFWQENLKCWWNSYGQIDDDDMHRLI</sequence>
<accession>A0A0A8ZA28</accession>
<reference evidence="1" key="1">
    <citation type="submission" date="2014-09" db="EMBL/GenBank/DDBJ databases">
        <authorList>
            <person name="Magalhaes I.L.F."/>
            <person name="Oliveira U."/>
            <person name="Santos F.R."/>
            <person name="Vidigal T.H.D.A."/>
            <person name="Brescovit A.D."/>
            <person name="Santos A.J."/>
        </authorList>
    </citation>
    <scope>NUCLEOTIDE SEQUENCE</scope>
    <source>
        <tissue evidence="1">Shoot tissue taken approximately 20 cm above the soil surface</tissue>
    </source>
</reference>
<protein>
    <submittedName>
        <fullName evidence="1">Uncharacterized protein</fullName>
    </submittedName>
</protein>
<organism evidence="1">
    <name type="scientific">Arundo donax</name>
    <name type="common">Giant reed</name>
    <name type="synonym">Donax arundinaceus</name>
    <dbReference type="NCBI Taxonomy" id="35708"/>
    <lineage>
        <taxon>Eukaryota</taxon>
        <taxon>Viridiplantae</taxon>
        <taxon>Streptophyta</taxon>
        <taxon>Embryophyta</taxon>
        <taxon>Tracheophyta</taxon>
        <taxon>Spermatophyta</taxon>
        <taxon>Magnoliopsida</taxon>
        <taxon>Liliopsida</taxon>
        <taxon>Poales</taxon>
        <taxon>Poaceae</taxon>
        <taxon>PACMAD clade</taxon>
        <taxon>Arundinoideae</taxon>
        <taxon>Arundineae</taxon>
        <taxon>Arundo</taxon>
    </lineage>
</organism>
<dbReference type="AlphaFoldDB" id="A0A0A8ZA28"/>
<dbReference type="EMBL" id="GBRH01264320">
    <property type="protein sequence ID" value="JAD33575.1"/>
    <property type="molecule type" value="Transcribed_RNA"/>
</dbReference>
<proteinExistence type="predicted"/>
<evidence type="ECO:0000313" key="1">
    <source>
        <dbReference type="EMBL" id="JAD33575.1"/>
    </source>
</evidence>
<name>A0A0A8ZA28_ARUDO</name>
<reference evidence="1" key="2">
    <citation type="journal article" date="2015" name="Data Brief">
        <title>Shoot transcriptome of the giant reed, Arundo donax.</title>
        <authorList>
            <person name="Barrero R.A."/>
            <person name="Guerrero F.D."/>
            <person name="Moolhuijzen P."/>
            <person name="Goolsby J.A."/>
            <person name="Tidwell J."/>
            <person name="Bellgard S.E."/>
            <person name="Bellgard M.I."/>
        </authorList>
    </citation>
    <scope>NUCLEOTIDE SEQUENCE</scope>
    <source>
        <tissue evidence="1">Shoot tissue taken approximately 20 cm above the soil surface</tissue>
    </source>
</reference>